<dbReference type="InterPro" id="IPR021373">
    <property type="entry name" value="DUF2993"/>
</dbReference>
<dbReference type="EMBL" id="BAABLM010000001">
    <property type="protein sequence ID" value="GAA4665761.1"/>
    <property type="molecule type" value="Genomic_DNA"/>
</dbReference>
<proteinExistence type="predicted"/>
<evidence type="ECO:0000313" key="3">
    <source>
        <dbReference type="EMBL" id="GAA4665761.1"/>
    </source>
</evidence>
<organism evidence="3 4">
    <name type="scientific">Frondihabitans cladoniiphilus</name>
    <dbReference type="NCBI Taxonomy" id="715785"/>
    <lineage>
        <taxon>Bacteria</taxon>
        <taxon>Bacillati</taxon>
        <taxon>Actinomycetota</taxon>
        <taxon>Actinomycetes</taxon>
        <taxon>Micrococcales</taxon>
        <taxon>Microbacteriaceae</taxon>
        <taxon>Frondihabitans</taxon>
    </lineage>
</organism>
<evidence type="ECO:0000313" key="4">
    <source>
        <dbReference type="Proteomes" id="UP001501295"/>
    </source>
</evidence>
<feature type="region of interest" description="Disordered" evidence="1">
    <location>
        <begin position="1"/>
        <end position="25"/>
    </location>
</feature>
<protein>
    <recommendedName>
        <fullName evidence="5">DUF2993 family protein</fullName>
    </recommendedName>
</protein>
<feature type="transmembrane region" description="Helical" evidence="2">
    <location>
        <begin position="32"/>
        <end position="54"/>
    </location>
</feature>
<dbReference type="Proteomes" id="UP001501295">
    <property type="component" value="Unassembled WGS sequence"/>
</dbReference>
<comment type="caution">
    <text evidence="3">The sequence shown here is derived from an EMBL/GenBank/DDBJ whole genome shotgun (WGS) entry which is preliminary data.</text>
</comment>
<sequence length="271" mass="27497">MSPQQPGSGDFAMAGAPGDGASPKRRRRGRTAVIVLVVIVVVLVILAVIADFAARNYAENRAEKQIESNLPTGTTGTVDVKIHGFSVILQALSGSLSDVNLSSSDIVASGVPLIFSADVKDVPLKSGGETGAVDATVKLSQAALNKSAVLGGVTGQVALGSGDFTYDSSIKFLSLSIGYRVTVDPSLSDGGKQLVLTPTKADVTNGGSAFDVSTLLNFLKSSPPKVCIAESLPAGSSVTKVAVTPKQVTLDLHNTGLPLSSAGLSTKGSCS</sequence>
<keyword evidence="2" id="KW-0812">Transmembrane</keyword>
<dbReference type="Pfam" id="PF11209">
    <property type="entry name" value="LmeA"/>
    <property type="match status" value="1"/>
</dbReference>
<gene>
    <name evidence="3" type="ORF">GCM10025780_04030</name>
</gene>
<reference evidence="4" key="1">
    <citation type="journal article" date="2019" name="Int. J. Syst. Evol. Microbiol.">
        <title>The Global Catalogue of Microorganisms (GCM) 10K type strain sequencing project: providing services to taxonomists for standard genome sequencing and annotation.</title>
        <authorList>
            <consortium name="The Broad Institute Genomics Platform"/>
            <consortium name="The Broad Institute Genome Sequencing Center for Infectious Disease"/>
            <person name="Wu L."/>
            <person name="Ma J."/>
        </authorList>
    </citation>
    <scope>NUCLEOTIDE SEQUENCE [LARGE SCALE GENOMIC DNA]</scope>
    <source>
        <strain evidence="4">JCM 18956</strain>
    </source>
</reference>
<name>A0ABP8VJW0_9MICO</name>
<evidence type="ECO:0000256" key="2">
    <source>
        <dbReference type="SAM" id="Phobius"/>
    </source>
</evidence>
<keyword evidence="4" id="KW-1185">Reference proteome</keyword>
<dbReference type="RefSeq" id="WP_345372634.1">
    <property type="nucleotide sequence ID" value="NZ_BAABLM010000001.1"/>
</dbReference>
<accession>A0ABP8VJW0</accession>
<keyword evidence="2" id="KW-0472">Membrane</keyword>
<evidence type="ECO:0008006" key="5">
    <source>
        <dbReference type="Google" id="ProtNLM"/>
    </source>
</evidence>
<evidence type="ECO:0000256" key="1">
    <source>
        <dbReference type="SAM" id="MobiDB-lite"/>
    </source>
</evidence>
<keyword evidence="2" id="KW-1133">Transmembrane helix</keyword>